<comment type="similarity">
    <text evidence="2 7">Belongs to the major facilitator superfamily. Sugar transporter (TC 2.A.1.1) family.</text>
</comment>
<keyword evidence="3 7" id="KW-0813">Transport</keyword>
<dbReference type="RefSeq" id="WP_380000468.1">
    <property type="nucleotide sequence ID" value="NZ_JBHSGN010000132.1"/>
</dbReference>
<dbReference type="PROSITE" id="PS00217">
    <property type="entry name" value="SUGAR_TRANSPORT_2"/>
    <property type="match status" value="1"/>
</dbReference>
<feature type="transmembrane region" description="Helical" evidence="8">
    <location>
        <begin position="77"/>
        <end position="96"/>
    </location>
</feature>
<protein>
    <submittedName>
        <fullName evidence="10">Sugar porter family MFS transporter</fullName>
    </submittedName>
</protein>
<feature type="transmembrane region" description="Helical" evidence="8">
    <location>
        <begin position="45"/>
        <end position="65"/>
    </location>
</feature>
<dbReference type="InterPro" id="IPR020846">
    <property type="entry name" value="MFS_dom"/>
</dbReference>
<dbReference type="PROSITE" id="PS00216">
    <property type="entry name" value="SUGAR_TRANSPORT_1"/>
    <property type="match status" value="1"/>
</dbReference>
<evidence type="ECO:0000256" key="7">
    <source>
        <dbReference type="RuleBase" id="RU003346"/>
    </source>
</evidence>
<keyword evidence="4 8" id="KW-0812">Transmembrane</keyword>
<dbReference type="InterPro" id="IPR005828">
    <property type="entry name" value="MFS_sugar_transport-like"/>
</dbReference>
<evidence type="ECO:0000256" key="8">
    <source>
        <dbReference type="SAM" id="Phobius"/>
    </source>
</evidence>
<gene>
    <name evidence="10" type="ORF">ACFO6W_21880</name>
</gene>
<comment type="caution">
    <text evidence="10">The sequence shown here is derived from an EMBL/GenBank/DDBJ whole genome shotgun (WGS) entry which is preliminary data.</text>
</comment>
<feature type="transmembrane region" description="Helical" evidence="8">
    <location>
        <begin position="239"/>
        <end position="262"/>
    </location>
</feature>
<evidence type="ECO:0000256" key="5">
    <source>
        <dbReference type="ARBA" id="ARBA00022989"/>
    </source>
</evidence>
<feature type="domain" description="Major facilitator superfamily (MFS) profile" evidence="9">
    <location>
        <begin position="11"/>
        <end position="427"/>
    </location>
</feature>
<feature type="transmembrane region" description="Helical" evidence="8">
    <location>
        <begin position="282"/>
        <end position="301"/>
    </location>
</feature>
<sequence length="442" mass="48200">MKKNNQSLFLYTFITVLGGLIFGLNMAGISGAIPFIREYFGLDDMTLGFVVSILTIGCLCGAIMGGRFGDQFGRKRVMLFSAILFIISSVGCSVSSGIYGLMIFRLIGGFGVGMISAVVPVYISEISPAKLRGTLVSYNQLAVVIGILIAYIVDYILLNNENNWRMMLGFPLIFSIVYILLLFILPESPRWLYMKGQTDKAGRTIEKLGLSKQEFDNVTPTGKAEKDGMQLKSLFKGKLAKILIIGSLLAAFQQITGINVIINYAPTIFEMTGVAGDTALIQSIYVGIVNLLFTLVAVWLVDRLGRKVLLLCGCAGMILSLLYLIYTFIVPSANGIGALIAVLCYIGFFAASLAPVMWVVTSEIYPSRIRGTAMSVSTGISWLCTFLTVQFFPWILNNLGGSIAFGIFAAFSVVAFIFILVYIPETKGKSLEQIEKELGLNE</sequence>
<keyword evidence="11" id="KW-1185">Reference proteome</keyword>
<feature type="transmembrane region" description="Helical" evidence="8">
    <location>
        <begin position="372"/>
        <end position="396"/>
    </location>
</feature>
<dbReference type="EMBL" id="JBHSGN010000132">
    <property type="protein sequence ID" value="MFC4676335.1"/>
    <property type="molecule type" value="Genomic_DNA"/>
</dbReference>
<organism evidence="10 11">
    <name type="scientific">Dysgonomonas termitidis</name>
    <dbReference type="NCBI Taxonomy" id="1516126"/>
    <lineage>
        <taxon>Bacteria</taxon>
        <taxon>Pseudomonadati</taxon>
        <taxon>Bacteroidota</taxon>
        <taxon>Bacteroidia</taxon>
        <taxon>Bacteroidales</taxon>
        <taxon>Dysgonomonadaceae</taxon>
        <taxon>Dysgonomonas</taxon>
    </lineage>
</organism>
<feature type="transmembrane region" description="Helical" evidence="8">
    <location>
        <begin position="335"/>
        <end position="360"/>
    </location>
</feature>
<evidence type="ECO:0000256" key="4">
    <source>
        <dbReference type="ARBA" id="ARBA00022692"/>
    </source>
</evidence>
<reference evidence="11" key="1">
    <citation type="journal article" date="2019" name="Int. J. Syst. Evol. Microbiol.">
        <title>The Global Catalogue of Microorganisms (GCM) 10K type strain sequencing project: providing services to taxonomists for standard genome sequencing and annotation.</title>
        <authorList>
            <consortium name="The Broad Institute Genomics Platform"/>
            <consortium name="The Broad Institute Genome Sequencing Center for Infectious Disease"/>
            <person name="Wu L."/>
            <person name="Ma J."/>
        </authorList>
    </citation>
    <scope>NUCLEOTIDE SEQUENCE [LARGE SCALE GENOMIC DNA]</scope>
    <source>
        <strain evidence="11">CCUG 66188</strain>
    </source>
</reference>
<evidence type="ECO:0000313" key="11">
    <source>
        <dbReference type="Proteomes" id="UP001596023"/>
    </source>
</evidence>
<feature type="transmembrane region" description="Helical" evidence="8">
    <location>
        <begin position="308"/>
        <end position="329"/>
    </location>
</feature>
<dbReference type="Proteomes" id="UP001596023">
    <property type="component" value="Unassembled WGS sequence"/>
</dbReference>
<dbReference type="PANTHER" id="PTHR48020">
    <property type="entry name" value="PROTON MYO-INOSITOL COTRANSPORTER"/>
    <property type="match status" value="1"/>
</dbReference>
<dbReference type="PROSITE" id="PS50850">
    <property type="entry name" value="MFS"/>
    <property type="match status" value="1"/>
</dbReference>
<dbReference type="Pfam" id="PF00083">
    <property type="entry name" value="Sugar_tr"/>
    <property type="match status" value="1"/>
</dbReference>
<feature type="transmembrane region" description="Helical" evidence="8">
    <location>
        <begin position="102"/>
        <end position="123"/>
    </location>
</feature>
<dbReference type="InterPro" id="IPR005829">
    <property type="entry name" value="Sugar_transporter_CS"/>
</dbReference>
<feature type="transmembrane region" description="Helical" evidence="8">
    <location>
        <begin position="9"/>
        <end position="33"/>
    </location>
</feature>
<feature type="transmembrane region" description="Helical" evidence="8">
    <location>
        <begin position="164"/>
        <end position="185"/>
    </location>
</feature>
<proteinExistence type="inferred from homology"/>
<keyword evidence="6 8" id="KW-0472">Membrane</keyword>
<dbReference type="PRINTS" id="PR00171">
    <property type="entry name" value="SUGRTRNSPORT"/>
</dbReference>
<dbReference type="NCBIfam" id="TIGR00879">
    <property type="entry name" value="SP"/>
    <property type="match status" value="1"/>
</dbReference>
<accession>A0ABV9L1N5</accession>
<evidence type="ECO:0000259" key="9">
    <source>
        <dbReference type="PROSITE" id="PS50850"/>
    </source>
</evidence>
<name>A0ABV9L1N5_9BACT</name>
<dbReference type="Gene3D" id="1.20.1250.20">
    <property type="entry name" value="MFS general substrate transporter like domains"/>
    <property type="match status" value="2"/>
</dbReference>
<feature type="transmembrane region" description="Helical" evidence="8">
    <location>
        <begin position="135"/>
        <end position="158"/>
    </location>
</feature>
<evidence type="ECO:0000256" key="1">
    <source>
        <dbReference type="ARBA" id="ARBA00004141"/>
    </source>
</evidence>
<keyword evidence="5 8" id="KW-1133">Transmembrane helix</keyword>
<dbReference type="InterPro" id="IPR003663">
    <property type="entry name" value="Sugar/inositol_transpt"/>
</dbReference>
<comment type="subcellular location">
    <subcellularLocation>
        <location evidence="1">Membrane</location>
        <topology evidence="1">Multi-pass membrane protein</topology>
    </subcellularLocation>
</comment>
<dbReference type="PANTHER" id="PTHR48020:SF12">
    <property type="entry name" value="PROTON MYO-INOSITOL COTRANSPORTER"/>
    <property type="match status" value="1"/>
</dbReference>
<feature type="transmembrane region" description="Helical" evidence="8">
    <location>
        <begin position="402"/>
        <end position="423"/>
    </location>
</feature>
<dbReference type="InterPro" id="IPR050814">
    <property type="entry name" value="Myo-inositol_Transporter"/>
</dbReference>
<dbReference type="InterPro" id="IPR036259">
    <property type="entry name" value="MFS_trans_sf"/>
</dbReference>
<evidence type="ECO:0000313" key="10">
    <source>
        <dbReference type="EMBL" id="MFC4676335.1"/>
    </source>
</evidence>
<evidence type="ECO:0000256" key="2">
    <source>
        <dbReference type="ARBA" id="ARBA00010992"/>
    </source>
</evidence>
<evidence type="ECO:0000256" key="6">
    <source>
        <dbReference type="ARBA" id="ARBA00023136"/>
    </source>
</evidence>
<dbReference type="SUPFAM" id="SSF103473">
    <property type="entry name" value="MFS general substrate transporter"/>
    <property type="match status" value="1"/>
</dbReference>
<evidence type="ECO:0000256" key="3">
    <source>
        <dbReference type="ARBA" id="ARBA00022448"/>
    </source>
</evidence>